<name>A0A9Q0M838_BLOTA</name>
<feature type="transmembrane region" description="Helical" evidence="1">
    <location>
        <begin position="93"/>
        <end position="114"/>
    </location>
</feature>
<comment type="caution">
    <text evidence="2">The sequence shown here is derived from an EMBL/GenBank/DDBJ whole genome shotgun (WGS) entry which is preliminary data.</text>
</comment>
<keyword evidence="1" id="KW-1133">Transmembrane helix</keyword>
<keyword evidence="1" id="KW-0812">Transmembrane</keyword>
<organism evidence="2 3">
    <name type="scientific">Blomia tropicalis</name>
    <name type="common">Mite</name>
    <dbReference type="NCBI Taxonomy" id="40697"/>
    <lineage>
        <taxon>Eukaryota</taxon>
        <taxon>Metazoa</taxon>
        <taxon>Ecdysozoa</taxon>
        <taxon>Arthropoda</taxon>
        <taxon>Chelicerata</taxon>
        <taxon>Arachnida</taxon>
        <taxon>Acari</taxon>
        <taxon>Acariformes</taxon>
        <taxon>Sarcoptiformes</taxon>
        <taxon>Astigmata</taxon>
        <taxon>Glycyphagoidea</taxon>
        <taxon>Echimyopodidae</taxon>
        <taxon>Blomia</taxon>
    </lineage>
</organism>
<evidence type="ECO:0000313" key="2">
    <source>
        <dbReference type="EMBL" id="KAJ6219332.1"/>
    </source>
</evidence>
<evidence type="ECO:0000256" key="1">
    <source>
        <dbReference type="SAM" id="Phobius"/>
    </source>
</evidence>
<protein>
    <submittedName>
        <fullName evidence="2">Uncharacterized protein</fullName>
    </submittedName>
</protein>
<dbReference type="EMBL" id="JAPWDV010000002">
    <property type="protein sequence ID" value="KAJ6219332.1"/>
    <property type="molecule type" value="Genomic_DNA"/>
</dbReference>
<proteinExistence type="predicted"/>
<sequence length="155" mass="18220">MDGMDGTNIRFGKANNVFKLIRENSTFGGIIKCCGVWLARDCWLHYANERCLHEHIGDVHRLPFKLLPKLDKWCTIYHDQTFVCRLPHYLTPIGYGLMGLILTIISLWLTIRLIQSVKRWNDKKWKQRKETIDIETANEHETINDVIDNLLIDQK</sequence>
<reference evidence="2" key="1">
    <citation type="submission" date="2022-12" db="EMBL/GenBank/DDBJ databases">
        <title>Genome assemblies of Blomia tropicalis.</title>
        <authorList>
            <person name="Cui Y."/>
        </authorList>
    </citation>
    <scope>NUCLEOTIDE SEQUENCE</scope>
    <source>
        <tissue evidence="2">Adult mites</tissue>
    </source>
</reference>
<keyword evidence="3" id="KW-1185">Reference proteome</keyword>
<dbReference type="Proteomes" id="UP001142055">
    <property type="component" value="Chromosome 2"/>
</dbReference>
<accession>A0A9Q0M838</accession>
<dbReference type="AlphaFoldDB" id="A0A9Q0M838"/>
<evidence type="ECO:0000313" key="3">
    <source>
        <dbReference type="Proteomes" id="UP001142055"/>
    </source>
</evidence>
<gene>
    <name evidence="2" type="ORF">RDWZM_005144</name>
</gene>
<keyword evidence="1" id="KW-0472">Membrane</keyword>